<dbReference type="PIRSF" id="PIRSF000350">
    <property type="entry name" value="Mercury_reductase_MerA"/>
    <property type="match status" value="1"/>
</dbReference>
<evidence type="ECO:0000259" key="7">
    <source>
        <dbReference type="Pfam" id="PF02852"/>
    </source>
</evidence>
<sequence>MQNFDSVVIGAGQAGPALAVRLAQSGRKTAIIERKLMGGTCVNVGCTPTKTLIASARAAHVARHASEFGVMISGPIEVDMQRVKARKDAVVKQSNQGLTDWLKSTPNLEIIEGHARFESANTIKVNQALLQAKEIFINVGGRPSVPKIDGLADVKFFTSSSILDIDYLPRHLIIIGGSYIGLEFAQMYRRFGSQVTVLEMGPRLIAREDAAVSLAVQEVLQNEGIAVHLNVADLHIAKHANGVFVSANVDAQPIELTGSHLLLAVGRQPNTDDLGLDLAGVKSNDRGFIEVDDQLRTNVQGIWTMGDANGRGAFTHTAWNDFEIVAANLLDKDPRLVNDRIATYALFIDPPLARVGLTEREVLASGKPALVGRMSMARVGRARERSETQGEMSVIVDAESKKILGAALLGIEADEVIHCIVDVMTAGAPYTVIQRAVHIHPTVSELIPTLLGNLKPLTA</sequence>
<dbReference type="SUPFAM" id="SSF55424">
    <property type="entry name" value="FAD/NAD-linked reductases, dimerisation (C-terminal) domain"/>
    <property type="match status" value="1"/>
</dbReference>
<dbReference type="GO" id="GO:0003955">
    <property type="term" value="F:NAD(P)H dehydrogenase (quinone) activity"/>
    <property type="evidence" value="ECO:0007669"/>
    <property type="project" value="TreeGrafter"/>
</dbReference>
<feature type="binding site" evidence="5">
    <location>
        <position position="199"/>
    </location>
    <ligand>
        <name>NAD(+)</name>
        <dbReference type="ChEBI" id="CHEBI:57540"/>
    </ligand>
</feature>
<dbReference type="PRINTS" id="PR00368">
    <property type="entry name" value="FADPNR"/>
</dbReference>
<evidence type="ECO:0000256" key="5">
    <source>
        <dbReference type="PIRSR" id="PIRSR000350-3"/>
    </source>
</evidence>
<reference evidence="9 10" key="1">
    <citation type="submission" date="2020-04" db="EMBL/GenBank/DDBJ databases">
        <title>Complete genome of a Psychrophilic, Marine, Gas Vacuolate Bacterium Polaromonas vacuolata KCTC 22033T.</title>
        <authorList>
            <person name="Hwang K."/>
            <person name="Kim K.M."/>
        </authorList>
    </citation>
    <scope>NUCLEOTIDE SEQUENCE [LARGE SCALE GENOMIC DNA]</scope>
    <source>
        <strain evidence="9 10">KCTC 22033</strain>
    </source>
</reference>
<dbReference type="RefSeq" id="WP_168922118.1">
    <property type="nucleotide sequence ID" value="NZ_CP051461.1"/>
</dbReference>
<dbReference type="PANTHER" id="PTHR43014">
    <property type="entry name" value="MERCURIC REDUCTASE"/>
    <property type="match status" value="1"/>
</dbReference>
<name>A0A6H2H9H0_9BURK</name>
<dbReference type="InterPro" id="IPR001100">
    <property type="entry name" value="Pyr_nuc-diS_OxRdtase"/>
</dbReference>
<comment type="cofactor">
    <cofactor evidence="5">
        <name>FAD</name>
        <dbReference type="ChEBI" id="CHEBI:57692"/>
    </cofactor>
    <text evidence="5">Binds 1 FAD per subunit.</text>
</comment>
<evidence type="ECO:0000256" key="2">
    <source>
        <dbReference type="ARBA" id="ARBA00022630"/>
    </source>
</evidence>
<feature type="domain" description="Pyridine nucleotide-disulphide oxidoreductase dimerisation" evidence="7">
    <location>
        <begin position="345"/>
        <end position="449"/>
    </location>
</feature>
<dbReference type="Proteomes" id="UP000502041">
    <property type="component" value="Chromosome"/>
</dbReference>
<proteinExistence type="inferred from homology"/>
<evidence type="ECO:0000259" key="8">
    <source>
        <dbReference type="Pfam" id="PF07992"/>
    </source>
</evidence>
<dbReference type="PANTHER" id="PTHR43014:SF2">
    <property type="entry name" value="MERCURIC REDUCTASE"/>
    <property type="match status" value="1"/>
</dbReference>
<feature type="active site" description="Proton acceptor" evidence="4">
    <location>
        <position position="440"/>
    </location>
</feature>
<dbReference type="Gene3D" id="3.30.390.30">
    <property type="match status" value="1"/>
</dbReference>
<dbReference type="PRINTS" id="PR00411">
    <property type="entry name" value="PNDRDTASEI"/>
</dbReference>
<comment type="similarity">
    <text evidence="1">Belongs to the class-I pyridine nucleotide-disulfide oxidoreductase family.</text>
</comment>
<dbReference type="InterPro" id="IPR023753">
    <property type="entry name" value="FAD/NAD-binding_dom"/>
</dbReference>
<dbReference type="Pfam" id="PF07992">
    <property type="entry name" value="Pyr_redox_2"/>
    <property type="match status" value="1"/>
</dbReference>
<keyword evidence="2" id="KW-0285">Flavoprotein</keyword>
<dbReference type="InterPro" id="IPR036188">
    <property type="entry name" value="FAD/NAD-bd_sf"/>
</dbReference>
<keyword evidence="3 5" id="KW-0274">FAD</keyword>
<evidence type="ECO:0000256" key="1">
    <source>
        <dbReference type="ARBA" id="ARBA00007532"/>
    </source>
</evidence>
<keyword evidence="5" id="KW-0520">NAD</keyword>
<feature type="binding site" evidence="5">
    <location>
        <position position="307"/>
    </location>
    <ligand>
        <name>FAD</name>
        <dbReference type="ChEBI" id="CHEBI:57692"/>
    </ligand>
</feature>
<evidence type="ECO:0000313" key="10">
    <source>
        <dbReference type="Proteomes" id="UP000502041"/>
    </source>
</evidence>
<dbReference type="NCBIfam" id="NF004992">
    <property type="entry name" value="PRK06370.1-4"/>
    <property type="match status" value="1"/>
</dbReference>
<feature type="domain" description="FAD/NAD(P)-binding" evidence="8">
    <location>
        <begin position="5"/>
        <end position="319"/>
    </location>
</feature>
<evidence type="ECO:0000256" key="4">
    <source>
        <dbReference type="PIRSR" id="PIRSR000350-2"/>
    </source>
</evidence>
<keyword evidence="5" id="KW-0547">Nucleotide-binding</keyword>
<dbReference type="SUPFAM" id="SSF51905">
    <property type="entry name" value="FAD/NAD(P)-binding domain"/>
    <property type="match status" value="1"/>
</dbReference>
<gene>
    <name evidence="9" type="primary">rclA</name>
    <name evidence="9" type="ORF">HC248_01723</name>
</gene>
<accession>A0A6H2H9H0</accession>
<feature type="binding site" evidence="5">
    <location>
        <position position="266"/>
    </location>
    <ligand>
        <name>NAD(+)</name>
        <dbReference type="ChEBI" id="CHEBI:57540"/>
    </ligand>
</feature>
<dbReference type="Pfam" id="PF02852">
    <property type="entry name" value="Pyr_redox_dim"/>
    <property type="match status" value="1"/>
</dbReference>
<feature type="disulfide bond" description="Redox-active" evidence="6">
    <location>
        <begin position="41"/>
        <end position="46"/>
    </location>
</feature>
<evidence type="ECO:0000256" key="6">
    <source>
        <dbReference type="PIRSR" id="PIRSR000350-4"/>
    </source>
</evidence>
<protein>
    <submittedName>
        <fullName evidence="9">Putative pyridine nucleotide-disulfide oxidoreductase RclA</fullName>
    </submittedName>
</protein>
<organism evidence="9 10">
    <name type="scientific">Polaromonas vacuolata</name>
    <dbReference type="NCBI Taxonomy" id="37448"/>
    <lineage>
        <taxon>Bacteria</taxon>
        <taxon>Pseudomonadati</taxon>
        <taxon>Pseudomonadota</taxon>
        <taxon>Betaproteobacteria</taxon>
        <taxon>Burkholderiales</taxon>
        <taxon>Comamonadaceae</taxon>
        <taxon>Polaromonas</taxon>
    </lineage>
</organism>
<feature type="binding site" evidence="5">
    <location>
        <begin position="176"/>
        <end position="183"/>
    </location>
    <ligand>
        <name>NAD(+)</name>
        <dbReference type="ChEBI" id="CHEBI:57540"/>
    </ligand>
</feature>
<dbReference type="InterPro" id="IPR004099">
    <property type="entry name" value="Pyr_nucl-diS_OxRdtase_dimer"/>
</dbReference>
<dbReference type="InterPro" id="IPR016156">
    <property type="entry name" value="FAD/NAD-linked_Rdtase_dimer_sf"/>
</dbReference>
<dbReference type="Gene3D" id="3.50.50.60">
    <property type="entry name" value="FAD/NAD(P)-binding domain"/>
    <property type="match status" value="2"/>
</dbReference>
<dbReference type="GO" id="GO:0050660">
    <property type="term" value="F:flavin adenine dinucleotide binding"/>
    <property type="evidence" value="ECO:0007669"/>
    <property type="project" value="TreeGrafter"/>
</dbReference>
<dbReference type="KEGG" id="pvac:HC248_01723"/>
<evidence type="ECO:0000256" key="3">
    <source>
        <dbReference type="ARBA" id="ARBA00022827"/>
    </source>
</evidence>
<dbReference type="EMBL" id="CP051461">
    <property type="protein sequence ID" value="QJC56417.1"/>
    <property type="molecule type" value="Genomic_DNA"/>
</dbReference>
<evidence type="ECO:0000313" key="9">
    <source>
        <dbReference type="EMBL" id="QJC56417.1"/>
    </source>
</evidence>
<keyword evidence="10" id="KW-1185">Reference proteome</keyword>
<feature type="binding site" evidence="5">
    <location>
        <position position="50"/>
    </location>
    <ligand>
        <name>FAD</name>
        <dbReference type="ChEBI" id="CHEBI:57692"/>
    </ligand>
</feature>
<dbReference type="AlphaFoldDB" id="A0A6H2H9H0"/>